<evidence type="ECO:0000259" key="11">
    <source>
        <dbReference type="PROSITE" id="PS51192"/>
    </source>
</evidence>
<dbReference type="InterPro" id="IPR054712">
    <property type="entry name" value="Cas3-like_dom"/>
</dbReference>
<dbReference type="InterPro" id="IPR006483">
    <property type="entry name" value="CRISPR-assoc_Cas3_HD"/>
</dbReference>
<evidence type="ECO:0000256" key="6">
    <source>
        <dbReference type="ARBA" id="ARBA00022801"/>
    </source>
</evidence>
<dbReference type="PROSITE" id="PS51194">
    <property type="entry name" value="HELICASE_CTER"/>
    <property type="match status" value="1"/>
</dbReference>
<dbReference type="PANTHER" id="PTHR47959:SF16">
    <property type="entry name" value="CRISPR-ASSOCIATED NUCLEASE_HELICASE CAS3-RELATED"/>
    <property type="match status" value="1"/>
</dbReference>
<evidence type="ECO:0000313" key="15">
    <source>
        <dbReference type="Proteomes" id="UP001163203"/>
    </source>
</evidence>
<dbReference type="PROSITE" id="PS51192">
    <property type="entry name" value="HELICASE_ATP_BIND_1"/>
    <property type="match status" value="1"/>
</dbReference>
<dbReference type="InterPro" id="IPR014001">
    <property type="entry name" value="Helicase_ATP-bd"/>
</dbReference>
<dbReference type="InterPro" id="IPR006474">
    <property type="entry name" value="Helicase_Cas3_CRISPR-ass_core"/>
</dbReference>
<feature type="domain" description="Helicase C-terminal" evidence="12">
    <location>
        <begin position="424"/>
        <end position="609"/>
    </location>
</feature>
<dbReference type="CDD" id="cd17930">
    <property type="entry name" value="DEXHc_cas3"/>
    <property type="match status" value="1"/>
</dbReference>
<dbReference type="CDD" id="cd09641">
    <property type="entry name" value="Cas3''_I"/>
    <property type="match status" value="1"/>
</dbReference>
<evidence type="ECO:0000256" key="3">
    <source>
        <dbReference type="ARBA" id="ARBA00022722"/>
    </source>
</evidence>
<gene>
    <name evidence="14" type="primary">cas3</name>
    <name evidence="14" type="ORF">ORV05_22555</name>
</gene>
<dbReference type="SMART" id="SM00487">
    <property type="entry name" value="DEXDc"/>
    <property type="match status" value="1"/>
</dbReference>
<dbReference type="InterPro" id="IPR011545">
    <property type="entry name" value="DEAD/DEAH_box_helicase_dom"/>
</dbReference>
<organism evidence="14 15">
    <name type="scientific">Amycolatopsis cynarae</name>
    <dbReference type="NCBI Taxonomy" id="2995223"/>
    <lineage>
        <taxon>Bacteria</taxon>
        <taxon>Bacillati</taxon>
        <taxon>Actinomycetota</taxon>
        <taxon>Actinomycetes</taxon>
        <taxon>Pseudonocardiales</taxon>
        <taxon>Pseudonocardiaceae</taxon>
        <taxon>Amycolatopsis</taxon>
    </lineage>
</organism>
<proteinExistence type="inferred from homology"/>
<evidence type="ECO:0000256" key="5">
    <source>
        <dbReference type="ARBA" id="ARBA00022741"/>
    </source>
</evidence>
<sequence>MWAHSASRRSGRWHPLADHVRATAELARQFADPFGLGDLAAALGLVHDAGKASCTWQKKLVEVADTGKAVGEDHKSLGAELLFPRVGAAALAVLGHHGGLGRVRDTKRVSRGPSDADVLERFFEVVPEAHKLRQGPQLFPETWLEDTSLADMGIRMVFSALVDADHLDTGAHFDDLPGPRVAAPSAMNELVRRFEANRAAMLDDREPSPVDSIRADLYESVVRRAAGEPGVYRLPAPTGSGKTLTSAAFALRHAAVHGKSRVIVAVPFTTITEQNAGVYRRLLGEDVVLEHHSNTDLDGNRLRLAAENWDSPFIVTTTVQLFDSLFGRMPARSRKLHRLANSVIVLDEVQALPIALLVPILDGLKVLSQHFKTTVLLASATQPAFEHLSVWKSLPVRPLVDDPVTLFDRFRRVRYEWRLSPQPSLEQVADEIVGERQALAVVNTVAHARRLYRLVAEQRAKAEVFHLSTRMCPAHRQEVLGKVKSLLDADQPVVLVSTQLIEAGVDIDFPTVFRALAPAESLQQAAGRANREGKRQERGRVVVFDAADCPVPNFYRAGVAKTMAYFGPERAAPDDTTVLAEYYQALYAGLNVDQAERGATIQESRRKLDFLAVAEGPEKDAVTGQRNRKLAFRMIDEDQVTVVVPGYRETARVLELMAQVRAGEGPLRDAFRELRTYSVSIPRVVAEDPAVAALCRPLVAGSRSIWEWVGDYDPQLGIDEGDLGKETVW</sequence>
<dbReference type="SUPFAM" id="SSF52540">
    <property type="entry name" value="P-loop containing nucleoside triphosphate hydrolases"/>
    <property type="match status" value="1"/>
</dbReference>
<protein>
    <submittedName>
        <fullName evidence="14">CRISPR-associated helicase Cas3</fullName>
    </submittedName>
</protein>
<keyword evidence="3" id="KW-0540">Nuclease</keyword>
<reference evidence="14" key="1">
    <citation type="submission" date="2022-11" db="EMBL/GenBank/DDBJ databases">
        <authorList>
            <person name="Mo P."/>
        </authorList>
    </citation>
    <scope>NUCLEOTIDE SEQUENCE</scope>
    <source>
        <strain evidence="14">HUAS 11-8</strain>
    </source>
</reference>
<keyword evidence="15" id="KW-1185">Reference proteome</keyword>
<dbReference type="RefSeq" id="WP_268754016.1">
    <property type="nucleotide sequence ID" value="NZ_CP113836.1"/>
</dbReference>
<dbReference type="Gene3D" id="3.40.50.300">
    <property type="entry name" value="P-loop containing nucleotide triphosphate hydrolases"/>
    <property type="match status" value="2"/>
</dbReference>
<dbReference type="NCBIfam" id="TIGR01596">
    <property type="entry name" value="cas3_HD"/>
    <property type="match status" value="1"/>
</dbReference>
<evidence type="ECO:0000256" key="2">
    <source>
        <dbReference type="ARBA" id="ARBA00009046"/>
    </source>
</evidence>
<keyword evidence="7" id="KW-0347">Helicase</keyword>
<dbReference type="EMBL" id="CP113836">
    <property type="protein sequence ID" value="WAL63773.1"/>
    <property type="molecule type" value="Genomic_DNA"/>
</dbReference>
<comment type="similarity">
    <text evidence="1">In the N-terminal section; belongs to the CRISPR-associated nuclease Cas3-HD family.</text>
</comment>
<dbReference type="Gene3D" id="1.10.3210.30">
    <property type="match status" value="1"/>
</dbReference>
<evidence type="ECO:0000259" key="12">
    <source>
        <dbReference type="PROSITE" id="PS51194"/>
    </source>
</evidence>
<dbReference type="PROSITE" id="PS51643">
    <property type="entry name" value="HD_CAS3"/>
    <property type="match status" value="1"/>
</dbReference>
<comment type="similarity">
    <text evidence="2">In the central section; belongs to the CRISPR-associated helicase Cas3 family.</text>
</comment>
<dbReference type="InterPro" id="IPR027417">
    <property type="entry name" value="P-loop_NTPase"/>
</dbReference>
<feature type="domain" description="Helicase ATP-binding" evidence="11">
    <location>
        <begin position="223"/>
        <end position="400"/>
    </location>
</feature>
<keyword evidence="9" id="KW-0051">Antiviral defense</keyword>
<dbReference type="PANTHER" id="PTHR47959">
    <property type="entry name" value="ATP-DEPENDENT RNA HELICASE RHLE-RELATED"/>
    <property type="match status" value="1"/>
</dbReference>
<keyword evidence="5" id="KW-0547">Nucleotide-binding</keyword>
<keyword evidence="8" id="KW-0067">ATP-binding</keyword>
<evidence type="ECO:0000256" key="9">
    <source>
        <dbReference type="ARBA" id="ARBA00023118"/>
    </source>
</evidence>
<feature type="domain" description="HD Cas3-type" evidence="13">
    <location>
        <begin position="9"/>
        <end position="167"/>
    </location>
</feature>
<dbReference type="SMART" id="SM00490">
    <property type="entry name" value="HELICc"/>
    <property type="match status" value="1"/>
</dbReference>
<dbReference type="Proteomes" id="UP001163203">
    <property type="component" value="Chromosome"/>
</dbReference>
<dbReference type="InterPro" id="IPR050079">
    <property type="entry name" value="DEAD_box_RNA_helicase"/>
</dbReference>
<evidence type="ECO:0000256" key="1">
    <source>
        <dbReference type="ARBA" id="ARBA00006847"/>
    </source>
</evidence>
<evidence type="ECO:0000256" key="10">
    <source>
        <dbReference type="ARBA" id="ARBA00038437"/>
    </source>
</evidence>
<dbReference type="InterPro" id="IPR001650">
    <property type="entry name" value="Helicase_C-like"/>
</dbReference>
<dbReference type="NCBIfam" id="TIGR01587">
    <property type="entry name" value="cas3_core"/>
    <property type="match status" value="1"/>
</dbReference>
<dbReference type="Pfam" id="PF00270">
    <property type="entry name" value="DEAD"/>
    <property type="match status" value="1"/>
</dbReference>
<keyword evidence="6" id="KW-0378">Hydrolase</keyword>
<keyword evidence="4" id="KW-0479">Metal-binding</keyword>
<dbReference type="Pfam" id="PF22590">
    <property type="entry name" value="Cas3-like_C_2"/>
    <property type="match status" value="1"/>
</dbReference>
<evidence type="ECO:0000259" key="13">
    <source>
        <dbReference type="PROSITE" id="PS51643"/>
    </source>
</evidence>
<comment type="similarity">
    <text evidence="10">Belongs to the DEAD box helicase family.</text>
</comment>
<accession>A0ABY7AYU1</accession>
<name>A0ABY7AYU1_9PSEU</name>
<evidence type="ECO:0000256" key="7">
    <source>
        <dbReference type="ARBA" id="ARBA00022806"/>
    </source>
</evidence>
<evidence type="ECO:0000313" key="14">
    <source>
        <dbReference type="EMBL" id="WAL63773.1"/>
    </source>
</evidence>
<dbReference type="InterPro" id="IPR038257">
    <property type="entry name" value="CRISPR-assoc_Cas3_HD_sf"/>
</dbReference>
<evidence type="ECO:0000256" key="8">
    <source>
        <dbReference type="ARBA" id="ARBA00022840"/>
    </source>
</evidence>
<evidence type="ECO:0000256" key="4">
    <source>
        <dbReference type="ARBA" id="ARBA00022723"/>
    </source>
</evidence>
<dbReference type="SUPFAM" id="SSF109604">
    <property type="entry name" value="HD-domain/PDEase-like"/>
    <property type="match status" value="1"/>
</dbReference>